<evidence type="ECO:0000313" key="1">
    <source>
        <dbReference type="EMBL" id="MFD1512451.1"/>
    </source>
</evidence>
<dbReference type="Proteomes" id="UP001597187">
    <property type="component" value="Unassembled WGS sequence"/>
</dbReference>
<dbReference type="RefSeq" id="WP_250872429.1">
    <property type="nucleotide sequence ID" value="NZ_JALXFV010000002.1"/>
</dbReference>
<reference evidence="1 2" key="1">
    <citation type="journal article" date="2019" name="Int. J. Syst. Evol. Microbiol.">
        <title>The Global Catalogue of Microorganisms (GCM) 10K type strain sequencing project: providing services to taxonomists for standard genome sequencing and annotation.</title>
        <authorList>
            <consortium name="The Broad Institute Genomics Platform"/>
            <consortium name="The Broad Institute Genome Sequencing Center for Infectious Disease"/>
            <person name="Wu L."/>
            <person name="Ma J."/>
        </authorList>
    </citation>
    <scope>NUCLEOTIDE SEQUENCE [LARGE SCALE GENOMIC DNA]</scope>
    <source>
        <strain evidence="1 2">CGMCC 1.12563</strain>
    </source>
</reference>
<protein>
    <submittedName>
        <fullName evidence="1">Uncharacterized protein</fullName>
    </submittedName>
</protein>
<evidence type="ECO:0000313" key="2">
    <source>
        <dbReference type="Proteomes" id="UP001597187"/>
    </source>
</evidence>
<keyword evidence="2" id="KW-1185">Reference proteome</keyword>
<gene>
    <name evidence="1" type="ORF">ACFSBT_04050</name>
</gene>
<proteinExistence type="predicted"/>
<dbReference type="EMBL" id="JBHUDC010000002">
    <property type="protein sequence ID" value="MFD1512451.1"/>
    <property type="molecule type" value="Genomic_DNA"/>
</dbReference>
<comment type="caution">
    <text evidence="1">The sequence shown here is derived from an EMBL/GenBank/DDBJ whole genome shotgun (WGS) entry which is preliminary data.</text>
</comment>
<name>A0ABD6ARG4_9EURY</name>
<organism evidence="1 2">
    <name type="scientific">Halomarina rubra</name>
    <dbReference type="NCBI Taxonomy" id="2071873"/>
    <lineage>
        <taxon>Archaea</taxon>
        <taxon>Methanobacteriati</taxon>
        <taxon>Methanobacteriota</taxon>
        <taxon>Stenosarchaea group</taxon>
        <taxon>Halobacteria</taxon>
        <taxon>Halobacteriales</taxon>
        <taxon>Natronomonadaceae</taxon>
        <taxon>Halomarina</taxon>
    </lineage>
</organism>
<sequence length="149" mass="17298">MRSELRERREKTWDLLVVKGLDYGDVVERLATQYDVTASAIESDIHRMDDWLPKLDAGSTSSGLSRLRELRQNRQRYQQLAVEARREGDIDQELRVRRRIDQAIDLDVSLAQSLGLTVREPEEVTVAVDEDVDELRREIRSAIEYQEAS</sequence>
<accession>A0ABD6ARG4</accession>
<dbReference type="AlphaFoldDB" id="A0ABD6ARG4"/>